<proteinExistence type="predicted"/>
<dbReference type="InterPro" id="IPR050595">
    <property type="entry name" value="Bact_response_regulator"/>
</dbReference>
<evidence type="ECO:0000313" key="5">
    <source>
        <dbReference type="Proteomes" id="UP000092698"/>
    </source>
</evidence>
<dbReference type="InterPro" id="IPR011006">
    <property type="entry name" value="CheY-like_superfamily"/>
</dbReference>
<dbReference type="KEGG" id="anh:A6F65_01930"/>
<reference evidence="4 5" key="1">
    <citation type="submission" date="2016-07" db="EMBL/GenBank/DDBJ databases">
        <title>Complete genome sequence of Altererythrobacter namhicola JCM 16345T, containing esterase-encoding genes.</title>
        <authorList>
            <person name="Cheng H."/>
            <person name="Wu Y.-H."/>
            <person name="Jian S.-L."/>
            <person name="Huo Y.-Y."/>
            <person name="Wang C.-S."/>
            <person name="Xu X.-W."/>
        </authorList>
    </citation>
    <scope>NUCLEOTIDE SEQUENCE [LARGE SCALE GENOMIC DNA]</scope>
    <source>
        <strain evidence="4 5">JCM 16345</strain>
    </source>
</reference>
<dbReference type="Gene3D" id="3.40.50.2300">
    <property type="match status" value="1"/>
</dbReference>
<feature type="modified residue" description="4-aspartylphosphate" evidence="2">
    <location>
        <position position="52"/>
    </location>
</feature>
<name>A0A1C7DA95_9SPHN</name>
<dbReference type="AlphaFoldDB" id="A0A1C7DA95"/>
<keyword evidence="5" id="KW-1185">Reference proteome</keyword>
<dbReference type="SMART" id="SM00448">
    <property type="entry name" value="REC"/>
    <property type="match status" value="1"/>
</dbReference>
<dbReference type="EMBL" id="CP016545">
    <property type="protein sequence ID" value="ANU08223.1"/>
    <property type="molecule type" value="Genomic_DNA"/>
</dbReference>
<dbReference type="RefSeq" id="WP_067788146.1">
    <property type="nucleotide sequence ID" value="NZ_CP016545.1"/>
</dbReference>
<feature type="domain" description="Response regulatory" evidence="3">
    <location>
        <begin position="3"/>
        <end position="119"/>
    </location>
</feature>
<dbReference type="GO" id="GO:0000160">
    <property type="term" value="P:phosphorelay signal transduction system"/>
    <property type="evidence" value="ECO:0007669"/>
    <property type="project" value="InterPro"/>
</dbReference>
<evidence type="ECO:0000256" key="1">
    <source>
        <dbReference type="ARBA" id="ARBA00022553"/>
    </source>
</evidence>
<evidence type="ECO:0000259" key="3">
    <source>
        <dbReference type="PROSITE" id="PS50110"/>
    </source>
</evidence>
<evidence type="ECO:0000256" key="2">
    <source>
        <dbReference type="PROSITE-ProRule" id="PRU00169"/>
    </source>
</evidence>
<dbReference type="OrthoDB" id="9786548at2"/>
<dbReference type="SUPFAM" id="SSF52172">
    <property type="entry name" value="CheY-like"/>
    <property type="match status" value="1"/>
</dbReference>
<dbReference type="Pfam" id="PF00072">
    <property type="entry name" value="Response_reg"/>
    <property type="match status" value="1"/>
</dbReference>
<sequence length="152" mass="17358">MAFILIIDDDDIISEAASQVLINAGHACGWVSDAEEAMNLLRWRRPDLLLLDQNMPGMSGGKFLRHLRSSPKFYDLPVIMFTGMKGAEDEQQALYNGAQDYIRKPFDPKFLLWRVNQVLESSTARSGHRDLKEFLAEQQRMNEDYAPHRSSA</sequence>
<organism evidence="4 5">
    <name type="scientific">Paraurantiacibacter namhicola</name>
    <dbReference type="NCBI Taxonomy" id="645517"/>
    <lineage>
        <taxon>Bacteria</taxon>
        <taxon>Pseudomonadati</taxon>
        <taxon>Pseudomonadota</taxon>
        <taxon>Alphaproteobacteria</taxon>
        <taxon>Sphingomonadales</taxon>
        <taxon>Erythrobacteraceae</taxon>
        <taxon>Paraurantiacibacter</taxon>
    </lineage>
</organism>
<protein>
    <submittedName>
        <fullName evidence="4">Phosphate regulon transcriptional regulatory protein PhoB</fullName>
    </submittedName>
</protein>
<accession>A0A1C7DA95</accession>
<evidence type="ECO:0000313" key="4">
    <source>
        <dbReference type="EMBL" id="ANU08223.1"/>
    </source>
</evidence>
<dbReference type="PANTHER" id="PTHR44591">
    <property type="entry name" value="STRESS RESPONSE REGULATOR PROTEIN 1"/>
    <property type="match status" value="1"/>
</dbReference>
<dbReference type="PROSITE" id="PS50110">
    <property type="entry name" value="RESPONSE_REGULATORY"/>
    <property type="match status" value="1"/>
</dbReference>
<keyword evidence="1 2" id="KW-0597">Phosphoprotein</keyword>
<dbReference type="STRING" id="645517.A6F65_01930"/>
<dbReference type="PANTHER" id="PTHR44591:SF3">
    <property type="entry name" value="RESPONSE REGULATORY DOMAIN-CONTAINING PROTEIN"/>
    <property type="match status" value="1"/>
</dbReference>
<dbReference type="Proteomes" id="UP000092698">
    <property type="component" value="Chromosome"/>
</dbReference>
<gene>
    <name evidence="4" type="primary">phoB_2</name>
    <name evidence="4" type="ORF">A6F65_01930</name>
</gene>
<dbReference type="InterPro" id="IPR001789">
    <property type="entry name" value="Sig_transdc_resp-reg_receiver"/>
</dbReference>